<evidence type="ECO:0000313" key="2">
    <source>
        <dbReference type="Proteomes" id="UP000031668"/>
    </source>
</evidence>
<dbReference type="PANTHER" id="PTHR45913:SF5">
    <property type="entry name" value="GENERAL TRANSCRIPTION FACTOR II-I REPEAT DOMAIN-CONTAINING PROTEIN 2A-LIKE PROTEIN"/>
    <property type="match status" value="1"/>
</dbReference>
<dbReference type="AlphaFoldDB" id="A0A0C2N806"/>
<name>A0A0C2N806_THEKT</name>
<dbReference type="EMBL" id="JWZT01002207">
    <property type="protein sequence ID" value="KII70057.1"/>
    <property type="molecule type" value="Genomic_DNA"/>
</dbReference>
<dbReference type="PANTHER" id="PTHR45913">
    <property type="entry name" value="EPM2A-INTERACTING PROTEIN 1"/>
    <property type="match status" value="1"/>
</dbReference>
<evidence type="ECO:0000313" key="1">
    <source>
        <dbReference type="EMBL" id="KII70057.1"/>
    </source>
</evidence>
<dbReference type="Proteomes" id="UP000031668">
    <property type="component" value="Unassembled WGS sequence"/>
</dbReference>
<accession>A0A0C2N806</accession>
<gene>
    <name evidence="1" type="ORF">RF11_08536</name>
</gene>
<reference evidence="1 2" key="1">
    <citation type="journal article" date="2014" name="Genome Biol. Evol.">
        <title>The genome of the myxosporean Thelohanellus kitauei shows adaptations to nutrient acquisition within its fish host.</title>
        <authorList>
            <person name="Yang Y."/>
            <person name="Xiong J."/>
            <person name="Zhou Z."/>
            <person name="Huo F."/>
            <person name="Miao W."/>
            <person name="Ran C."/>
            <person name="Liu Y."/>
            <person name="Zhang J."/>
            <person name="Feng J."/>
            <person name="Wang M."/>
            <person name="Wang M."/>
            <person name="Wang L."/>
            <person name="Yao B."/>
        </authorList>
    </citation>
    <scope>NUCLEOTIDE SEQUENCE [LARGE SCALE GENOMIC DNA]</scope>
    <source>
        <strain evidence="1">Wuqing</strain>
    </source>
</reference>
<comment type="caution">
    <text evidence="1">The sequence shown here is derived from an EMBL/GenBank/DDBJ whole genome shotgun (WGS) entry which is preliminary data.</text>
</comment>
<dbReference type="OrthoDB" id="6352818at2759"/>
<proteinExistence type="predicted"/>
<protein>
    <submittedName>
        <fullName evidence="1">General transcription factor II-I repeat domain-containing protein 2</fullName>
    </submittedName>
</protein>
<sequence>MYFFTEVDKNAVCLLGNRSVSMLKEYNITRHYVTKHADYGSTLSTGERPTRAKELDRKLVKQQNIFRKDKIQQKYATRSSFVVTYYIAKQGQLSCNEITSFENTEKSLNKSFCNEEC</sequence>
<organism evidence="1 2">
    <name type="scientific">Thelohanellus kitauei</name>
    <name type="common">Myxosporean</name>
    <dbReference type="NCBI Taxonomy" id="669202"/>
    <lineage>
        <taxon>Eukaryota</taxon>
        <taxon>Metazoa</taxon>
        <taxon>Cnidaria</taxon>
        <taxon>Myxozoa</taxon>
        <taxon>Myxosporea</taxon>
        <taxon>Bivalvulida</taxon>
        <taxon>Platysporina</taxon>
        <taxon>Myxobolidae</taxon>
        <taxon>Thelohanellus</taxon>
    </lineage>
</organism>
<keyword evidence="2" id="KW-1185">Reference proteome</keyword>